<organism evidence="1 2">
    <name type="scientific">Phaeocystidibacter marisrubri</name>
    <dbReference type="NCBI Taxonomy" id="1577780"/>
    <lineage>
        <taxon>Bacteria</taxon>
        <taxon>Pseudomonadati</taxon>
        <taxon>Bacteroidota</taxon>
        <taxon>Flavobacteriia</taxon>
        <taxon>Flavobacteriales</taxon>
        <taxon>Phaeocystidibacteraceae</taxon>
        <taxon>Phaeocystidibacter</taxon>
    </lineage>
</organism>
<evidence type="ECO:0000313" key="1">
    <source>
        <dbReference type="EMBL" id="KAB2816370.1"/>
    </source>
</evidence>
<comment type="caution">
    <text evidence="1">The sequence shown here is derived from an EMBL/GenBank/DDBJ whole genome shotgun (WGS) entry which is preliminary data.</text>
</comment>
<proteinExistence type="predicted"/>
<gene>
    <name evidence="1" type="ORF">F8C82_11850</name>
</gene>
<keyword evidence="2" id="KW-1185">Reference proteome</keyword>
<dbReference type="RefSeq" id="WP_151693797.1">
    <property type="nucleotide sequence ID" value="NZ_BMGX01000001.1"/>
</dbReference>
<name>A0A6L3ZF76_9FLAO</name>
<reference evidence="1 2" key="1">
    <citation type="submission" date="2019-10" db="EMBL/GenBank/DDBJ databases">
        <title>Genome sequence of Phaeocystidibacter marisrubri JCM30614 (type strain).</title>
        <authorList>
            <person name="Bowman J.P."/>
        </authorList>
    </citation>
    <scope>NUCLEOTIDE SEQUENCE [LARGE SCALE GENOMIC DNA]</scope>
    <source>
        <strain evidence="1 2">JCM 30614</strain>
    </source>
</reference>
<sequence length="123" mass="13744">MRKLLYTMFLWTAGLILFAHSVVPHVHHTAEEPVAECEETQPDGLIDALAAIFHFNTGDIDHFQVQKVSSANVLAIQLGDIPSPLFLFPPVEEDYQFVPFPPCALPTSKVWVESHTLRGPPRV</sequence>
<dbReference type="AlphaFoldDB" id="A0A6L3ZF76"/>
<protein>
    <submittedName>
        <fullName evidence="1">Uncharacterized protein</fullName>
    </submittedName>
</protein>
<dbReference type="Proteomes" id="UP000484164">
    <property type="component" value="Unassembled WGS sequence"/>
</dbReference>
<dbReference type="OrthoDB" id="1119637at2"/>
<dbReference type="EMBL" id="WBVQ01000002">
    <property type="protein sequence ID" value="KAB2816370.1"/>
    <property type="molecule type" value="Genomic_DNA"/>
</dbReference>
<evidence type="ECO:0000313" key="2">
    <source>
        <dbReference type="Proteomes" id="UP000484164"/>
    </source>
</evidence>
<accession>A0A6L3ZF76</accession>